<dbReference type="RefSeq" id="WP_148500176.1">
    <property type="nucleotide sequence ID" value="NZ_JAANNK010000037.1"/>
</dbReference>
<protein>
    <submittedName>
        <fullName evidence="1">Uncharacterized protein</fullName>
    </submittedName>
</protein>
<organism evidence="1 2">
    <name type="scientific">Vibrio cholerae</name>
    <dbReference type="NCBI Taxonomy" id="666"/>
    <lineage>
        <taxon>Bacteria</taxon>
        <taxon>Pseudomonadati</taxon>
        <taxon>Pseudomonadota</taxon>
        <taxon>Gammaproteobacteria</taxon>
        <taxon>Vibrionales</taxon>
        <taxon>Vibrionaceae</taxon>
        <taxon>Vibrio</taxon>
    </lineage>
</organism>
<reference evidence="1 2" key="1">
    <citation type="submission" date="2019-06" db="EMBL/GenBank/DDBJ databases">
        <title>Vibrio cholerae phylogeny based on whole-genome sequencing reveals genetic diversity and population strucutre.</title>
        <authorList>
            <person name="Zhiqiu Y."/>
            <person name="Bin L."/>
            <person name="Lingyan J."/>
        </authorList>
    </citation>
    <scope>NUCLEOTIDE SEQUENCE [LARGE SCALE GENOMIC DNA]</scope>
    <source>
        <strain evidence="1 2">N2814</strain>
    </source>
</reference>
<evidence type="ECO:0000313" key="2">
    <source>
        <dbReference type="Proteomes" id="UP000323819"/>
    </source>
</evidence>
<proteinExistence type="predicted"/>
<comment type="caution">
    <text evidence="1">The sequence shown here is derived from an EMBL/GenBank/DDBJ whole genome shotgun (WGS) entry which is preliminary data.</text>
</comment>
<dbReference type="AlphaFoldDB" id="A0ABD7SRX7"/>
<gene>
    <name evidence="1" type="ORF">FXF03_01410</name>
</gene>
<dbReference type="Proteomes" id="UP000323819">
    <property type="component" value="Unassembled WGS sequence"/>
</dbReference>
<name>A0ABD7SRX7_VIBCL</name>
<accession>A0ABD7SRX7</accession>
<evidence type="ECO:0000313" key="1">
    <source>
        <dbReference type="EMBL" id="TXX67258.1"/>
    </source>
</evidence>
<sequence length="76" mass="8350">MSKPSFTKKALLDRCAEAVSNAHDYFCDASKWSEEDMNDLLSGDHAVVTAAHVSGLDEDEIIKAVVKKVLADRNEI</sequence>
<dbReference type="EMBL" id="VSIJ01000005">
    <property type="protein sequence ID" value="TXX67258.1"/>
    <property type="molecule type" value="Genomic_DNA"/>
</dbReference>